<evidence type="ECO:0000313" key="1">
    <source>
        <dbReference type="EMBL" id="PWN52549.1"/>
    </source>
</evidence>
<protein>
    <submittedName>
        <fullName evidence="1">Uncharacterized protein</fullName>
    </submittedName>
</protein>
<proteinExistence type="predicted"/>
<keyword evidence="2" id="KW-1185">Reference proteome</keyword>
<evidence type="ECO:0000313" key="2">
    <source>
        <dbReference type="Proteomes" id="UP000245626"/>
    </source>
</evidence>
<dbReference type="Proteomes" id="UP000245626">
    <property type="component" value="Unassembled WGS sequence"/>
</dbReference>
<sequence length="1114" mass="123771">MGVKGLTSYVRQYQRAIAEQVDLESDKDKTAASNAKTPFVVDGWAYIFHSFLTGREGGGDSINGSSYPHFQQGLSEKLRCWSDFGLEVIFVFDGPFLPLKLRTTLERQTSISSCNSAFMRSSPSSRRNARFQSQMGLIPPLLFYSTLDVLRAKGVQFVIAENEADGLVAEIAERRGGWAVSNDSDFFILCSKGNKGRGYVPLDGIEYLVKVKKVEEERVNPASAFTQELDSNQGASLDDGFEEVGRKGKPKRKNNNKVSDPTPLPLADVMILSNPPLPNEEGTQVQGVRFQSYSSFKLAALLQLPPSLLPLLAALVGNDYTTPLQASILSRNLPSGHERVSSVAAVLRSECNKLVQGASNEGGRSGWKEPMRGGGQNNKASQLRGGGGLEVDRKKPLASVILGNESANSSATATPTRSSSKNPGISASESLVWSQVPQDPVRDMVESVVDRILSLPEHTTSSNAKGASVVGKAVAGLAYVASGERDQVVESIIDSVCTYSLLTVASAGSAHLFSPASSFFDQDRFGSPWTARRVCREELPRRGRHFKMEDRLRGRKRYQRAYRRGDLYKSLVEGLCHRVFIVRQFVEDPDTKSIHLGPLRELRSWIWALLFQVWGMEWARESMEEPEIQEGSGGDGEEGGSDDGKEAATGSDLLGGRKVLGKEVMEEGEDPDELVDVVTPPSSVSGTLEGPESSQSETSFSRDFDDQDLPSRPGSVDEEEEEEEEKEEDKVKPPPAVLEYARKGDRLVGEFVEIVKLEHLLLGDPTLEAEVGSAGRRGLPVGLRKLFKTRPNQVGEEKEEREEEGETLTIDHDMETRLELYLHIHRTSIADLRAKGLPKGFWPLVACLRYLVLKESERLGESTKKSNWSREELKSAIKAAVSCRKNRMRVTTSKSEKEGQRSWIDPVTKVPDPNGPSTRSIHLSTMVQLTLETGWHLAQALLLFEREEKEEEDEERKEQIGQDWRDDELGPPHSLHDPCVFHLELWKSTSRRHQPVDQEEDDGGTRQEGEGEEDQILGQRILECVLGEGEEEGIEELLSIDIETARKKRKLVAKKERRRRRKEEEEEEEERERGEKVSEVKDRPAAAGVGGRYAFLEMEIQSSDGEDAGDHEDV</sequence>
<reference evidence="1 2" key="1">
    <citation type="journal article" date="2018" name="Mol. Biol. Evol.">
        <title>Broad Genomic Sampling Reveals a Smut Pathogenic Ancestry of the Fungal Clade Ustilaginomycotina.</title>
        <authorList>
            <person name="Kijpornyongpan T."/>
            <person name="Mondo S.J."/>
            <person name="Barry K."/>
            <person name="Sandor L."/>
            <person name="Lee J."/>
            <person name="Lipzen A."/>
            <person name="Pangilinan J."/>
            <person name="LaButti K."/>
            <person name="Hainaut M."/>
            <person name="Henrissat B."/>
            <person name="Grigoriev I.V."/>
            <person name="Spatafora J.W."/>
            <person name="Aime M.C."/>
        </authorList>
    </citation>
    <scope>NUCLEOTIDE SEQUENCE [LARGE SCALE GENOMIC DNA]</scope>
    <source>
        <strain evidence="1 2">SA 807</strain>
    </source>
</reference>
<accession>A0ACD0P3C0</accession>
<name>A0ACD0P3C0_9BASI</name>
<gene>
    <name evidence="1" type="ORF">IE53DRAFT_384992</name>
</gene>
<organism evidence="1 2">
    <name type="scientific">Violaceomyces palustris</name>
    <dbReference type="NCBI Taxonomy" id="1673888"/>
    <lineage>
        <taxon>Eukaryota</taxon>
        <taxon>Fungi</taxon>
        <taxon>Dikarya</taxon>
        <taxon>Basidiomycota</taxon>
        <taxon>Ustilaginomycotina</taxon>
        <taxon>Ustilaginomycetes</taxon>
        <taxon>Violaceomycetales</taxon>
        <taxon>Violaceomycetaceae</taxon>
        <taxon>Violaceomyces</taxon>
    </lineage>
</organism>
<dbReference type="EMBL" id="KZ819770">
    <property type="protein sequence ID" value="PWN52549.1"/>
    <property type="molecule type" value="Genomic_DNA"/>
</dbReference>